<dbReference type="InterPro" id="IPR044946">
    <property type="entry name" value="Restrct_endonuc_typeI_TRD_sf"/>
</dbReference>
<dbReference type="InterPro" id="IPR000055">
    <property type="entry name" value="Restrct_endonuc_typeI_TRD"/>
</dbReference>
<dbReference type="RefSeq" id="WP_265353418.1">
    <property type="nucleotide sequence ID" value="NZ_JAMQPL010000013.1"/>
</dbReference>
<evidence type="ECO:0000256" key="2">
    <source>
        <dbReference type="ARBA" id="ARBA00022747"/>
    </source>
</evidence>
<dbReference type="Gene3D" id="3.90.220.20">
    <property type="entry name" value="DNA methylase specificity domains"/>
    <property type="match status" value="2"/>
</dbReference>
<dbReference type="GO" id="GO:0004519">
    <property type="term" value="F:endonuclease activity"/>
    <property type="evidence" value="ECO:0007669"/>
    <property type="project" value="UniProtKB-KW"/>
</dbReference>
<dbReference type="CDD" id="cd17243">
    <property type="entry name" value="RMtype1_S_AchA6I-TRD2-CR2_like"/>
    <property type="match status" value="1"/>
</dbReference>
<evidence type="ECO:0000313" key="9">
    <source>
        <dbReference type="Proteomes" id="UP001208912"/>
    </source>
</evidence>
<dbReference type="SUPFAM" id="SSF116734">
    <property type="entry name" value="DNA methylase specificity domain"/>
    <property type="match status" value="2"/>
</dbReference>
<feature type="coiled-coil region" evidence="4">
    <location>
        <begin position="160"/>
        <end position="187"/>
    </location>
</feature>
<keyword evidence="7" id="KW-0540">Nuclease</keyword>
<evidence type="ECO:0000259" key="5">
    <source>
        <dbReference type="Pfam" id="PF01420"/>
    </source>
</evidence>
<evidence type="ECO:0000256" key="3">
    <source>
        <dbReference type="ARBA" id="ARBA00023125"/>
    </source>
</evidence>
<accession>A0AAW5VH75</accession>
<keyword evidence="4" id="KW-0175">Coiled coil</keyword>
<keyword evidence="7" id="KW-0255">Endonuclease</keyword>
<keyword evidence="9" id="KW-1185">Reference proteome</keyword>
<dbReference type="PANTHER" id="PTHR30408">
    <property type="entry name" value="TYPE-1 RESTRICTION ENZYME ECOKI SPECIFICITY PROTEIN"/>
    <property type="match status" value="1"/>
</dbReference>
<dbReference type="EMBL" id="JAMQPM010000013">
    <property type="protein sequence ID" value="MCW7528341.1"/>
    <property type="molecule type" value="Genomic_DNA"/>
</dbReference>
<dbReference type="EMBL" id="JAMQPL010000013">
    <property type="protein sequence ID" value="MCW7532194.1"/>
    <property type="molecule type" value="Genomic_DNA"/>
</dbReference>
<dbReference type="AlphaFoldDB" id="A0AAW5VH75"/>
<dbReference type="Gene3D" id="1.10.287.1120">
    <property type="entry name" value="Bipartite methylase S protein"/>
    <property type="match status" value="1"/>
</dbReference>
<proteinExistence type="inferred from homology"/>
<keyword evidence="2" id="KW-0680">Restriction system</keyword>
<evidence type="ECO:0000256" key="1">
    <source>
        <dbReference type="ARBA" id="ARBA00010923"/>
    </source>
</evidence>
<dbReference type="EC" id="3.1.21.-" evidence="7"/>
<evidence type="ECO:0000313" key="6">
    <source>
        <dbReference type="EMBL" id="MCW7528341.1"/>
    </source>
</evidence>
<sequence>MSEWREYRLSEVIEKFIDYRGKTPTKTAHGIPLITAKIVKEGKILEANEFIAEKDYDSWMTRGLPEINDVVLTTEAPLGEVALIKDKKVALAQRIITLRGKKEKIDNVFLKYYFQSKDGQHELQSRASGTTVFGIKSSVLQEVPILLPPLAEQKAIAGVLSALDDKIDLLHRQNKTLEAMAEALFRQWFVVEAEESWEEGSILDLIELVGGGTPKTEVAEYWNGNIGWLSGGDITDNHKSFVINSSKNISEMGLNNSSAKILPENSLVISARGTVGKFCILSQPMAFSQSNYGIIPNNSKNYFFTYLLLNYAIEELKSSAYGSVFDTITTTTFRDLNVSLPPKDEITLFEKSIVGNFIKMKANCFQIRSLEKLRDTLLPKLMSGEVRVEM</sequence>
<reference evidence="7 9" key="1">
    <citation type="submission" date="2022-06" db="EMBL/GenBank/DDBJ databases">
        <title>Leptospira isolates from biofilms formed at urban environments.</title>
        <authorList>
            <person name="Ribeiro P.S."/>
            <person name="Sousa T."/>
            <person name="Carvalho N."/>
            <person name="Aburjaile F."/>
            <person name="Neves F."/>
            <person name="Oliveira D."/>
            <person name="Blanco L."/>
            <person name="Lima J."/>
            <person name="Costa F."/>
            <person name="Brenig B."/>
            <person name="Soares S."/>
            <person name="Ramos R."/>
            <person name="Goes-Neto A."/>
            <person name="Matiuzzi M."/>
            <person name="Azevedo V."/>
            <person name="Ristow P."/>
        </authorList>
    </citation>
    <scope>NUCLEOTIDE SEQUENCE</scope>
    <source>
        <strain evidence="6 9">VSF19</strain>
        <strain evidence="7">VSF20</strain>
    </source>
</reference>
<organism evidence="7 8">
    <name type="scientific">Leptospira soteropolitanensis</name>
    <dbReference type="NCBI Taxonomy" id="2950025"/>
    <lineage>
        <taxon>Bacteria</taxon>
        <taxon>Pseudomonadati</taxon>
        <taxon>Spirochaetota</taxon>
        <taxon>Spirochaetia</taxon>
        <taxon>Leptospirales</taxon>
        <taxon>Leptospiraceae</taxon>
        <taxon>Leptospira</taxon>
    </lineage>
</organism>
<keyword evidence="7" id="KW-0378">Hydrolase</keyword>
<evidence type="ECO:0000313" key="8">
    <source>
        <dbReference type="Proteomes" id="UP001208540"/>
    </source>
</evidence>
<evidence type="ECO:0000256" key="4">
    <source>
        <dbReference type="SAM" id="Coils"/>
    </source>
</evidence>
<dbReference type="CDD" id="cd17246">
    <property type="entry name" value="RMtype1_S_SonII-TRD2-CR2_like"/>
    <property type="match status" value="1"/>
</dbReference>
<protein>
    <submittedName>
        <fullName evidence="7">Restriction endonuclease subunit S</fullName>
        <ecNumber evidence="7">3.1.21.-</ecNumber>
    </submittedName>
</protein>
<dbReference type="InterPro" id="IPR052021">
    <property type="entry name" value="Type-I_RS_S_subunit"/>
</dbReference>
<name>A0AAW5VH75_9LEPT</name>
<comment type="caution">
    <text evidence="7">The sequence shown here is derived from an EMBL/GenBank/DDBJ whole genome shotgun (WGS) entry which is preliminary data.</text>
</comment>
<gene>
    <name evidence="6" type="ORF">ND861_18430</name>
    <name evidence="7" type="ORF">ND862_18390</name>
</gene>
<keyword evidence="3" id="KW-0238">DNA-binding</keyword>
<feature type="domain" description="Type I restriction modification DNA specificity" evidence="5">
    <location>
        <begin position="195"/>
        <end position="345"/>
    </location>
</feature>
<dbReference type="Proteomes" id="UP001208912">
    <property type="component" value="Unassembled WGS sequence"/>
</dbReference>
<comment type="similarity">
    <text evidence="1">Belongs to the type-I restriction system S methylase family.</text>
</comment>
<dbReference type="Pfam" id="PF01420">
    <property type="entry name" value="Methylase_S"/>
    <property type="match status" value="2"/>
</dbReference>
<dbReference type="Proteomes" id="UP001208540">
    <property type="component" value="Unassembled WGS sequence"/>
</dbReference>
<feature type="domain" description="Type I restriction modification DNA specificity" evidence="5">
    <location>
        <begin position="1"/>
        <end position="178"/>
    </location>
</feature>
<dbReference type="GO" id="GO:0009307">
    <property type="term" value="P:DNA restriction-modification system"/>
    <property type="evidence" value="ECO:0007669"/>
    <property type="project" value="UniProtKB-KW"/>
</dbReference>
<dbReference type="GO" id="GO:0003677">
    <property type="term" value="F:DNA binding"/>
    <property type="evidence" value="ECO:0007669"/>
    <property type="project" value="UniProtKB-KW"/>
</dbReference>
<dbReference type="PANTHER" id="PTHR30408:SF12">
    <property type="entry name" value="TYPE I RESTRICTION ENZYME MJAVIII SPECIFICITY SUBUNIT"/>
    <property type="match status" value="1"/>
</dbReference>
<dbReference type="GO" id="GO:0016787">
    <property type="term" value="F:hydrolase activity"/>
    <property type="evidence" value="ECO:0007669"/>
    <property type="project" value="UniProtKB-KW"/>
</dbReference>
<evidence type="ECO:0000313" key="7">
    <source>
        <dbReference type="EMBL" id="MCW7532194.1"/>
    </source>
</evidence>